<name>A0A0V1MLJ4_9BILA</name>
<organism evidence="1 2">
    <name type="scientific">Trichinella papuae</name>
    <dbReference type="NCBI Taxonomy" id="268474"/>
    <lineage>
        <taxon>Eukaryota</taxon>
        <taxon>Metazoa</taxon>
        <taxon>Ecdysozoa</taxon>
        <taxon>Nematoda</taxon>
        <taxon>Enoplea</taxon>
        <taxon>Dorylaimia</taxon>
        <taxon>Trichinellida</taxon>
        <taxon>Trichinellidae</taxon>
        <taxon>Trichinella</taxon>
    </lineage>
</organism>
<dbReference type="Proteomes" id="UP000054843">
    <property type="component" value="Unassembled WGS sequence"/>
</dbReference>
<dbReference type="EMBL" id="JYDO01000074">
    <property type="protein sequence ID" value="KRZ72726.1"/>
    <property type="molecule type" value="Genomic_DNA"/>
</dbReference>
<gene>
    <name evidence="1" type="ORF">T10_11485</name>
</gene>
<evidence type="ECO:0000313" key="1">
    <source>
        <dbReference type="EMBL" id="KRZ72726.1"/>
    </source>
</evidence>
<proteinExistence type="predicted"/>
<accession>A0A0V1MLJ4</accession>
<comment type="caution">
    <text evidence="1">The sequence shown here is derived from an EMBL/GenBank/DDBJ whole genome shotgun (WGS) entry which is preliminary data.</text>
</comment>
<sequence length="102" mass="12001">MQSRSVDGVGPHLWCKPEECTKPFKLMLISFWPKNWMPFSHADVVNFAWFSNKNYAMKQQVHSLGEELKAIHFEHPSLNDLLLKYYSNTEKRIGKFNPFSPK</sequence>
<evidence type="ECO:0000313" key="2">
    <source>
        <dbReference type="Proteomes" id="UP000054843"/>
    </source>
</evidence>
<dbReference type="AlphaFoldDB" id="A0A0V1MLJ4"/>
<reference evidence="1 2" key="1">
    <citation type="submission" date="2015-01" db="EMBL/GenBank/DDBJ databases">
        <title>Evolution of Trichinella species and genotypes.</title>
        <authorList>
            <person name="Korhonen P.K."/>
            <person name="Edoardo P."/>
            <person name="Giuseppe L.R."/>
            <person name="Gasser R.B."/>
        </authorList>
    </citation>
    <scope>NUCLEOTIDE SEQUENCE [LARGE SCALE GENOMIC DNA]</scope>
    <source>
        <strain evidence="1">ISS1980</strain>
    </source>
</reference>
<protein>
    <submittedName>
        <fullName evidence="1">Uncharacterized protein</fullName>
    </submittedName>
</protein>
<keyword evidence="2" id="KW-1185">Reference proteome</keyword>